<name>A0A6H0XSY9_9PEZI</name>
<dbReference type="OrthoDB" id="5296at2759"/>
<dbReference type="Proteomes" id="UP000503462">
    <property type="component" value="Chromosome 2"/>
</dbReference>
<accession>A0A6H0XSY9</accession>
<evidence type="ECO:0000313" key="2">
    <source>
        <dbReference type="EMBL" id="QIW97780.1"/>
    </source>
</evidence>
<gene>
    <name evidence="2" type="ORF">AMS68_003298</name>
</gene>
<proteinExistence type="predicted"/>
<keyword evidence="3" id="KW-1185">Reference proteome</keyword>
<dbReference type="AlphaFoldDB" id="A0A6H0XSY9"/>
<dbReference type="EMBL" id="CP051140">
    <property type="protein sequence ID" value="QIW97780.1"/>
    <property type="molecule type" value="Genomic_DNA"/>
</dbReference>
<evidence type="ECO:0000256" key="1">
    <source>
        <dbReference type="SAM" id="MobiDB-lite"/>
    </source>
</evidence>
<organism evidence="2 3">
    <name type="scientific">Peltaster fructicola</name>
    <dbReference type="NCBI Taxonomy" id="286661"/>
    <lineage>
        <taxon>Eukaryota</taxon>
        <taxon>Fungi</taxon>
        <taxon>Dikarya</taxon>
        <taxon>Ascomycota</taxon>
        <taxon>Pezizomycotina</taxon>
        <taxon>Dothideomycetes</taxon>
        <taxon>Dothideomycetes incertae sedis</taxon>
        <taxon>Peltaster</taxon>
    </lineage>
</organism>
<feature type="region of interest" description="Disordered" evidence="1">
    <location>
        <begin position="114"/>
        <end position="145"/>
    </location>
</feature>
<reference evidence="2 3" key="1">
    <citation type="journal article" date="2016" name="Sci. Rep.">
        <title>Peltaster fructicola genome reveals evolution from an invasive phytopathogen to an ectophytic parasite.</title>
        <authorList>
            <person name="Xu C."/>
            <person name="Chen H."/>
            <person name="Gleason M.L."/>
            <person name="Xu J.R."/>
            <person name="Liu H."/>
            <person name="Zhang R."/>
            <person name="Sun G."/>
        </authorList>
    </citation>
    <scope>NUCLEOTIDE SEQUENCE [LARGE SCALE GENOMIC DNA]</scope>
    <source>
        <strain evidence="2 3">LNHT1506</strain>
    </source>
</reference>
<protein>
    <submittedName>
        <fullName evidence="2">Uncharacterized protein</fullName>
    </submittedName>
</protein>
<feature type="region of interest" description="Disordered" evidence="1">
    <location>
        <begin position="22"/>
        <end position="67"/>
    </location>
</feature>
<evidence type="ECO:0000313" key="3">
    <source>
        <dbReference type="Proteomes" id="UP000503462"/>
    </source>
</evidence>
<sequence length="518" mass="58823">MPRMPQMPSSDLDWNQLLAANATRRGAAPNNARPPSRLSTSMRADSSPGVPRLASVSSRPAALPYPVNEGPMTPEVYMPIEQDHQWLPPARPGQPIVPEYHSDTYAPASAVVAGGPNRPPPPARHSFTSTSPTEPRAPGSRPELVSRASHANVIGPTKQEAEAMLKRGLPDCSRPDPIANRDDWYTMVGAPALNFCPKCIEAIFERTVYRKYFRRALPCDLNTKIACAFGSPWIRLAYLLTVQQRLADLQLFRDLADIDANSDPCPKGQEAVRVWYGLKDNEGLFVRDFQVCYTDVRKLERLLPTFSGFFQKLPGRSSWEKKRCSLRAATNRFTQYLNTIIEMHDQAHTLRTLPNPMPFVLLVERKLSLRECERDSLILGGLWHYIPAVPAFTVCEECYEEVIEPEVRKGVDIAKRFNQTIQPAYGESIGTSCQLYSARMRRVFARSIKDNDLKYLARKAKERREAELRLQDKQTGLIQRLERVESLARGGGVDDEESRRRLTRELRHITLEWKEDWE</sequence>